<gene>
    <name evidence="1" type="ORF">GCM10011588_19470</name>
</gene>
<proteinExistence type="predicted"/>
<sequence>MRVAWFAVDPATVAWQRLQQEMPTGVVSHRTAASLHELGDLDADVVELTATRRIRLSLPDVTIHRGSLSREDWQSSTNCR</sequence>
<reference evidence="1" key="2">
    <citation type="submission" date="2020-09" db="EMBL/GenBank/DDBJ databases">
        <authorList>
            <person name="Sun Q."/>
            <person name="Zhou Y."/>
        </authorList>
    </citation>
    <scope>NUCLEOTIDE SEQUENCE</scope>
    <source>
        <strain evidence="1">CGMCC 4.3508</strain>
    </source>
</reference>
<protein>
    <submittedName>
        <fullName evidence="1">Uncharacterized protein</fullName>
    </submittedName>
</protein>
<dbReference type="AlphaFoldDB" id="A0A917REV2"/>
<dbReference type="EMBL" id="BMMH01000003">
    <property type="protein sequence ID" value="GGL05076.1"/>
    <property type="molecule type" value="Genomic_DNA"/>
</dbReference>
<keyword evidence="2" id="KW-1185">Reference proteome</keyword>
<name>A0A917REV2_9NOCA</name>
<evidence type="ECO:0000313" key="1">
    <source>
        <dbReference type="EMBL" id="GGL05076.1"/>
    </source>
</evidence>
<comment type="caution">
    <text evidence="1">The sequence shown here is derived from an EMBL/GenBank/DDBJ whole genome shotgun (WGS) entry which is preliminary data.</text>
</comment>
<accession>A0A917REV2</accession>
<evidence type="ECO:0000313" key="2">
    <source>
        <dbReference type="Proteomes" id="UP000638263"/>
    </source>
</evidence>
<organism evidence="1 2">
    <name type="scientific">Nocardia jinanensis</name>
    <dbReference type="NCBI Taxonomy" id="382504"/>
    <lineage>
        <taxon>Bacteria</taxon>
        <taxon>Bacillati</taxon>
        <taxon>Actinomycetota</taxon>
        <taxon>Actinomycetes</taxon>
        <taxon>Mycobacteriales</taxon>
        <taxon>Nocardiaceae</taxon>
        <taxon>Nocardia</taxon>
    </lineage>
</organism>
<dbReference type="RefSeq" id="WP_189094187.1">
    <property type="nucleotide sequence ID" value="NZ_BMMH01000003.1"/>
</dbReference>
<dbReference type="Proteomes" id="UP000638263">
    <property type="component" value="Unassembled WGS sequence"/>
</dbReference>
<reference evidence="1" key="1">
    <citation type="journal article" date="2014" name="Int. J. Syst. Evol. Microbiol.">
        <title>Complete genome sequence of Corynebacterium casei LMG S-19264T (=DSM 44701T), isolated from a smear-ripened cheese.</title>
        <authorList>
            <consortium name="US DOE Joint Genome Institute (JGI-PGF)"/>
            <person name="Walter F."/>
            <person name="Albersmeier A."/>
            <person name="Kalinowski J."/>
            <person name="Ruckert C."/>
        </authorList>
    </citation>
    <scope>NUCLEOTIDE SEQUENCE</scope>
    <source>
        <strain evidence="1">CGMCC 4.3508</strain>
    </source>
</reference>